<keyword evidence="1" id="KW-1133">Transmembrane helix</keyword>
<keyword evidence="1" id="KW-0812">Transmembrane</keyword>
<accession>A0A4P9XPC7</accession>
<protein>
    <submittedName>
        <fullName evidence="2">Uncharacterized protein</fullName>
    </submittedName>
</protein>
<dbReference type="AlphaFoldDB" id="A0A4P9XPC7"/>
<keyword evidence="1" id="KW-0472">Membrane</keyword>
<reference evidence="3" key="1">
    <citation type="journal article" date="2018" name="Nat. Microbiol.">
        <title>Leveraging single-cell genomics to expand the fungal tree of life.</title>
        <authorList>
            <person name="Ahrendt S.R."/>
            <person name="Quandt C.A."/>
            <person name="Ciobanu D."/>
            <person name="Clum A."/>
            <person name="Salamov A."/>
            <person name="Andreopoulos B."/>
            <person name="Cheng J.F."/>
            <person name="Woyke T."/>
            <person name="Pelin A."/>
            <person name="Henrissat B."/>
            <person name="Reynolds N.K."/>
            <person name="Benny G.L."/>
            <person name="Smith M.E."/>
            <person name="James T.Y."/>
            <person name="Grigoriev I.V."/>
        </authorList>
    </citation>
    <scope>NUCLEOTIDE SEQUENCE [LARGE SCALE GENOMIC DNA]</scope>
    <source>
        <strain evidence="3">RSA 1356</strain>
    </source>
</reference>
<gene>
    <name evidence="2" type="ORF">THASP1DRAFT_24059</name>
</gene>
<dbReference type="EMBL" id="KZ992665">
    <property type="protein sequence ID" value="RKP07854.1"/>
    <property type="molecule type" value="Genomic_DNA"/>
</dbReference>
<evidence type="ECO:0000256" key="1">
    <source>
        <dbReference type="SAM" id="Phobius"/>
    </source>
</evidence>
<organism evidence="2 3">
    <name type="scientific">Thamnocephalis sphaerospora</name>
    <dbReference type="NCBI Taxonomy" id="78915"/>
    <lineage>
        <taxon>Eukaryota</taxon>
        <taxon>Fungi</taxon>
        <taxon>Fungi incertae sedis</taxon>
        <taxon>Zoopagomycota</taxon>
        <taxon>Zoopagomycotina</taxon>
        <taxon>Zoopagomycetes</taxon>
        <taxon>Zoopagales</taxon>
        <taxon>Sigmoideomycetaceae</taxon>
        <taxon>Thamnocephalis</taxon>
    </lineage>
</organism>
<evidence type="ECO:0000313" key="3">
    <source>
        <dbReference type="Proteomes" id="UP000271241"/>
    </source>
</evidence>
<proteinExistence type="predicted"/>
<keyword evidence="3" id="KW-1185">Reference proteome</keyword>
<evidence type="ECO:0000313" key="2">
    <source>
        <dbReference type="EMBL" id="RKP07854.1"/>
    </source>
</evidence>
<name>A0A4P9XPC7_9FUNG</name>
<sequence>MVKSPRWQPQLPRGTLRWSGSPRGNMVYAPSRAIIIIIIIIIIVMTILVGRSRIAATLPPPPPPPPPLALSVRRVTSQDQKSAVMQIVLGTSDVLLDYASAATTHGTLQRSRMQPSSFGPRCPAHTPTRAPVYWSNKYARMVPSCWIDAEAASSPPHTQPTAYTHPRLGERHVGMLSASIGRLHHVLVRYGP</sequence>
<feature type="transmembrane region" description="Helical" evidence="1">
    <location>
        <begin position="27"/>
        <end position="49"/>
    </location>
</feature>
<dbReference type="Proteomes" id="UP000271241">
    <property type="component" value="Unassembled WGS sequence"/>
</dbReference>